<organism evidence="1 2">
    <name type="scientific">Nyssa sinensis</name>
    <dbReference type="NCBI Taxonomy" id="561372"/>
    <lineage>
        <taxon>Eukaryota</taxon>
        <taxon>Viridiplantae</taxon>
        <taxon>Streptophyta</taxon>
        <taxon>Embryophyta</taxon>
        <taxon>Tracheophyta</taxon>
        <taxon>Spermatophyta</taxon>
        <taxon>Magnoliopsida</taxon>
        <taxon>eudicotyledons</taxon>
        <taxon>Gunneridae</taxon>
        <taxon>Pentapetalae</taxon>
        <taxon>asterids</taxon>
        <taxon>Cornales</taxon>
        <taxon>Nyssaceae</taxon>
        <taxon>Nyssa</taxon>
    </lineage>
</organism>
<protein>
    <submittedName>
        <fullName evidence="1">Uncharacterized protein</fullName>
    </submittedName>
</protein>
<dbReference type="InterPro" id="IPR016159">
    <property type="entry name" value="Cullin_repeat-like_dom_sf"/>
</dbReference>
<dbReference type="EMBL" id="CM018047">
    <property type="protein sequence ID" value="KAA8524243.1"/>
    <property type="molecule type" value="Genomic_DNA"/>
</dbReference>
<accession>A0A5J4ZZK7</accession>
<evidence type="ECO:0000313" key="1">
    <source>
        <dbReference type="EMBL" id="KAA8524243.1"/>
    </source>
</evidence>
<gene>
    <name evidence="1" type="ORF">F0562_010666</name>
</gene>
<dbReference type="SUPFAM" id="SSF74788">
    <property type="entry name" value="Cullin repeat-like"/>
    <property type="match status" value="1"/>
</dbReference>
<keyword evidence="2" id="KW-1185">Reference proteome</keyword>
<dbReference type="AlphaFoldDB" id="A0A5J4ZZK7"/>
<sequence length="115" mass="12709">MEPSHNLSVAFESAMKIILQRDSTAAREGMIFEGDRNEIDQYLQAVDEIRHSMELMSISEDRSKANSVIQIAVAWLGDEFLNILTCSTNPRTSSSVRLGLQESKEGFNGVASSLS</sequence>
<proteinExistence type="predicted"/>
<dbReference type="Gene3D" id="1.20.1280.170">
    <property type="entry name" value="Exocyst complex component Exo70"/>
    <property type="match status" value="1"/>
</dbReference>
<name>A0A5J4ZZK7_9ASTE</name>
<evidence type="ECO:0000313" key="2">
    <source>
        <dbReference type="Proteomes" id="UP000325577"/>
    </source>
</evidence>
<reference evidence="1 2" key="1">
    <citation type="submission" date="2019-09" db="EMBL/GenBank/DDBJ databases">
        <title>A chromosome-level genome assembly of the Chinese tupelo Nyssa sinensis.</title>
        <authorList>
            <person name="Yang X."/>
            <person name="Kang M."/>
            <person name="Yang Y."/>
            <person name="Xiong H."/>
            <person name="Wang M."/>
            <person name="Zhang Z."/>
            <person name="Wang Z."/>
            <person name="Wu H."/>
            <person name="Ma T."/>
            <person name="Liu J."/>
            <person name="Xi Z."/>
        </authorList>
    </citation>
    <scope>NUCLEOTIDE SEQUENCE [LARGE SCALE GENOMIC DNA]</scope>
    <source>
        <strain evidence="1">J267</strain>
        <tissue evidence="1">Leaf</tissue>
    </source>
</reference>
<dbReference type="OrthoDB" id="1735351at2759"/>
<dbReference type="Pfam" id="PF20669">
    <property type="entry name" value="Exo70_N"/>
    <property type="match status" value="1"/>
</dbReference>
<dbReference type="Proteomes" id="UP000325577">
    <property type="component" value="Linkage Group LG4"/>
</dbReference>